<protein>
    <recommendedName>
        <fullName evidence="1">Lipocalin-like domain-containing protein</fullName>
    </recommendedName>
</protein>
<accession>N6V836</accession>
<dbReference type="AlphaFoldDB" id="N6V836"/>
<evidence type="ECO:0000259" key="1">
    <source>
        <dbReference type="Pfam" id="PF13924"/>
    </source>
</evidence>
<organism evidence="2 3">
    <name type="scientific">Rhizobium freirei PRF 81</name>
    <dbReference type="NCBI Taxonomy" id="363754"/>
    <lineage>
        <taxon>Bacteria</taxon>
        <taxon>Pseudomonadati</taxon>
        <taxon>Pseudomonadota</taxon>
        <taxon>Alphaproteobacteria</taxon>
        <taxon>Hyphomicrobiales</taxon>
        <taxon>Rhizobiaceae</taxon>
        <taxon>Rhizobium/Agrobacterium group</taxon>
        <taxon>Rhizobium</taxon>
    </lineage>
</organism>
<reference evidence="2 3" key="1">
    <citation type="journal article" date="2012" name="BMC Genomics">
        <title>Genomic basis of broad host range and environmental adaptability of Rhizobium tropici CIAT 899 and Rhizobium sp. PRF 81 which are used in inoculants for common bean (Phaseolus vulgaris L.).</title>
        <authorList>
            <person name="Ormeno-Orrillo E."/>
            <person name="Menna P."/>
            <person name="Almeida L.G."/>
            <person name="Ollero F.J."/>
            <person name="Nicolas M.F."/>
            <person name="Pains Rodrigues E."/>
            <person name="Shigueyoshi Nakatani A."/>
            <person name="Silva Batista J.S."/>
            <person name="Oliveira Chueire L.M."/>
            <person name="Souza R.C."/>
            <person name="Ribeiro Vasconcelos A.T."/>
            <person name="Megias M."/>
            <person name="Hungria M."/>
            <person name="Martinez-Romero E."/>
        </authorList>
    </citation>
    <scope>NUCLEOTIDE SEQUENCE [LARGE SCALE GENOMIC DNA]</scope>
    <source>
        <strain evidence="2 3">PRF 81</strain>
    </source>
</reference>
<dbReference type="Proteomes" id="UP000012429">
    <property type="component" value="Unassembled WGS sequence"/>
</dbReference>
<dbReference type="STRING" id="363754.RHSP_00973"/>
<dbReference type="EMBL" id="AQHN01000009">
    <property type="protein sequence ID" value="ENN89346.1"/>
    <property type="molecule type" value="Genomic_DNA"/>
</dbReference>
<name>N6V836_9HYPH</name>
<dbReference type="PATRIC" id="fig|363754.4.peg.607"/>
<dbReference type="RefSeq" id="WP_004108657.1">
    <property type="nucleotide sequence ID" value="NZ_AQHN01000009.1"/>
</dbReference>
<proteinExistence type="predicted"/>
<sequence>MKTVAGPRGQATVDAEIHARLEGAWRLVTIEQPDATGAMEPAEVEGLLVFTRDGHMAVQVRNLEPGHADSAYSRGGYEASYGTIILDALNGSFVYRVEGALVRALVGQDFPRAYSFLDDRLILTSTRDDETWRVVWRRG</sequence>
<dbReference type="Pfam" id="PF13924">
    <property type="entry name" value="Lipocalin_5"/>
    <property type="match status" value="1"/>
</dbReference>
<evidence type="ECO:0000313" key="3">
    <source>
        <dbReference type="Proteomes" id="UP000012429"/>
    </source>
</evidence>
<feature type="domain" description="Lipocalin-like" evidence="1">
    <location>
        <begin position="23"/>
        <end position="126"/>
    </location>
</feature>
<dbReference type="InterPro" id="IPR024311">
    <property type="entry name" value="Lipocalin-like"/>
</dbReference>
<keyword evidence="3" id="KW-1185">Reference proteome</keyword>
<gene>
    <name evidence="2" type="ORF">RHSP_00973</name>
</gene>
<evidence type="ECO:0000313" key="2">
    <source>
        <dbReference type="EMBL" id="ENN89346.1"/>
    </source>
</evidence>
<comment type="caution">
    <text evidence="2">The sequence shown here is derived from an EMBL/GenBank/DDBJ whole genome shotgun (WGS) entry which is preliminary data.</text>
</comment>